<comment type="caution">
    <text evidence="1">The sequence shown here is derived from an EMBL/GenBank/DDBJ whole genome shotgun (WGS) entry which is preliminary data.</text>
</comment>
<dbReference type="SUPFAM" id="SSF50475">
    <property type="entry name" value="FMN-binding split barrel"/>
    <property type="match status" value="1"/>
</dbReference>
<dbReference type="Proteomes" id="UP000226712">
    <property type="component" value="Unassembled WGS sequence"/>
</dbReference>
<dbReference type="Gene3D" id="2.30.110.10">
    <property type="entry name" value="Electron Transport, Fmn-binding Protein, Chain A"/>
    <property type="match status" value="1"/>
</dbReference>
<dbReference type="AlphaFoldDB" id="A0A2D6LQ29"/>
<protein>
    <submittedName>
        <fullName evidence="1">Uncharacterized protein</fullName>
    </submittedName>
</protein>
<gene>
    <name evidence="1" type="ORF">CL944_01935</name>
</gene>
<evidence type="ECO:0000313" key="2">
    <source>
        <dbReference type="Proteomes" id="UP000226712"/>
    </source>
</evidence>
<dbReference type="EMBL" id="NZBD01000013">
    <property type="protein sequence ID" value="MAG18214.1"/>
    <property type="molecule type" value="Genomic_DNA"/>
</dbReference>
<organism evidence="1 2">
    <name type="scientific">Candidatus Iainarchaeum sp</name>
    <dbReference type="NCBI Taxonomy" id="3101447"/>
    <lineage>
        <taxon>Archaea</taxon>
        <taxon>Candidatus Iainarchaeota</taxon>
        <taxon>Candidatus Iainarchaeia</taxon>
        <taxon>Candidatus Iainarchaeales</taxon>
        <taxon>Candidatus Iainarchaeaceae</taxon>
        <taxon>Candidatus Iainarchaeum</taxon>
    </lineage>
</organism>
<evidence type="ECO:0000313" key="1">
    <source>
        <dbReference type="EMBL" id="MAG18214.1"/>
    </source>
</evidence>
<proteinExistence type="predicted"/>
<reference evidence="2" key="1">
    <citation type="submission" date="2017-09" db="EMBL/GenBank/DDBJ databases">
        <title>The Reconstruction of 2,631 Draft Metagenome-Assembled Genomes from the Global Oceans.</title>
        <authorList>
            <person name="Tully B.J."/>
            <person name="Graham E.D."/>
            <person name="Heidelberg J.F."/>
        </authorList>
    </citation>
    <scope>NUCLEOTIDE SEQUENCE [LARGE SCALE GENOMIC DNA]</scope>
</reference>
<accession>A0A2D6LQ29</accession>
<name>A0A2D6LQ29_9ARCH</name>
<dbReference type="InterPro" id="IPR012349">
    <property type="entry name" value="Split_barrel_FMN-bd"/>
</dbReference>
<sequence>MGNYLGTELIQKAIDYINSGKCIPTISTIDSKGKIGVSHMGLTRVKDAQTIRFGFYDKSESLQNVLDNGQICMSVIGGNNFVFTINGVGTKIREVEGFVIVEMKISEIQSKRSPYLTVTDGIQFEDHSPKTVFNLYEEILK</sequence>